<name>A0AAD3XGY8_NEPGR</name>
<gene>
    <name evidence="1" type="ORF">Nepgr_005991</name>
</gene>
<accession>A0AAD3XGY8</accession>
<comment type="caution">
    <text evidence="1">The sequence shown here is derived from an EMBL/GenBank/DDBJ whole genome shotgun (WGS) entry which is preliminary data.</text>
</comment>
<dbReference type="EMBL" id="BSYO01000004">
    <property type="protein sequence ID" value="GMH04152.1"/>
    <property type="molecule type" value="Genomic_DNA"/>
</dbReference>
<proteinExistence type="predicted"/>
<protein>
    <submittedName>
        <fullName evidence="1">Uncharacterized protein</fullName>
    </submittedName>
</protein>
<dbReference type="AlphaFoldDB" id="A0AAD3XGY8"/>
<evidence type="ECO:0000313" key="1">
    <source>
        <dbReference type="EMBL" id="GMH04152.1"/>
    </source>
</evidence>
<evidence type="ECO:0000313" key="2">
    <source>
        <dbReference type="Proteomes" id="UP001279734"/>
    </source>
</evidence>
<reference evidence="1" key="1">
    <citation type="submission" date="2023-05" db="EMBL/GenBank/DDBJ databases">
        <title>Nepenthes gracilis genome sequencing.</title>
        <authorList>
            <person name="Fukushima K."/>
        </authorList>
    </citation>
    <scope>NUCLEOTIDE SEQUENCE</scope>
    <source>
        <strain evidence="1">SING2019-196</strain>
    </source>
</reference>
<organism evidence="1 2">
    <name type="scientific">Nepenthes gracilis</name>
    <name type="common">Slender pitcher plant</name>
    <dbReference type="NCBI Taxonomy" id="150966"/>
    <lineage>
        <taxon>Eukaryota</taxon>
        <taxon>Viridiplantae</taxon>
        <taxon>Streptophyta</taxon>
        <taxon>Embryophyta</taxon>
        <taxon>Tracheophyta</taxon>
        <taxon>Spermatophyta</taxon>
        <taxon>Magnoliopsida</taxon>
        <taxon>eudicotyledons</taxon>
        <taxon>Gunneridae</taxon>
        <taxon>Pentapetalae</taxon>
        <taxon>Caryophyllales</taxon>
        <taxon>Nepenthaceae</taxon>
        <taxon>Nepenthes</taxon>
    </lineage>
</organism>
<sequence length="196" mass="21916">MASARTFGFRSRLPAAKQRLGVTVPAKYLARDFSPALFVPLPAPLERPLPPAHTFSFSGSEASISLQLNASSAKLHRYKGEYGPLESSLSIHSGAEDHKRTGWINENGVREKVHGSQSWPRGLYVWEKMLIQLRRNCDIGKWGKYEDMEPQGISVTYTYVICSYAHQSAPDVDTDEVISGIRSWFMAAIWIENICG</sequence>
<dbReference type="Proteomes" id="UP001279734">
    <property type="component" value="Unassembled WGS sequence"/>
</dbReference>
<keyword evidence="2" id="KW-1185">Reference proteome</keyword>